<gene>
    <name evidence="1" type="ORF">DFR76_101503</name>
</gene>
<dbReference type="RefSeq" id="WP_067990764.1">
    <property type="nucleotide sequence ID" value="NZ_QQBC01000001.1"/>
</dbReference>
<comment type="caution">
    <text evidence="1">The sequence shown here is derived from an EMBL/GenBank/DDBJ whole genome shotgun (WGS) entry which is preliminary data.</text>
</comment>
<evidence type="ECO:0000313" key="1">
    <source>
        <dbReference type="EMBL" id="RDI68966.1"/>
    </source>
</evidence>
<dbReference type="Proteomes" id="UP000254869">
    <property type="component" value="Unassembled WGS sequence"/>
</dbReference>
<dbReference type="EMBL" id="QQBC01000001">
    <property type="protein sequence ID" value="RDI68966.1"/>
    <property type="molecule type" value="Genomic_DNA"/>
</dbReference>
<organism evidence="1 2">
    <name type="scientific">Nocardia pseudobrasiliensis</name>
    <dbReference type="NCBI Taxonomy" id="45979"/>
    <lineage>
        <taxon>Bacteria</taxon>
        <taxon>Bacillati</taxon>
        <taxon>Actinomycetota</taxon>
        <taxon>Actinomycetes</taxon>
        <taxon>Mycobacteriales</taxon>
        <taxon>Nocardiaceae</taxon>
        <taxon>Nocardia</taxon>
    </lineage>
</organism>
<keyword evidence="2" id="KW-1185">Reference proteome</keyword>
<proteinExistence type="predicted"/>
<accession>A0A370IE20</accession>
<sequence length="233" mass="25197">MAKKPLKPPSVPPGARHSFFVYMQGLVVDNGDLSTPQLGRLLDYSHQAVYKALTGPRMPSRAMAANLAKVVGGEAAAKTALRLWSAGVHEERGLAETAVDDSADHEPPAAPTALDIARVILGDNERAATDEVARRRWSLPARPGYRARAALAAEMRGLAAEVGAVADWFICETTRRNLSDWLCGRAIPSLHNLVNFGYELRLDEAGWTQLLGLHTAAVAEARANTSWHVAYPE</sequence>
<protein>
    <submittedName>
        <fullName evidence="1">Uncharacterized protein</fullName>
    </submittedName>
</protein>
<evidence type="ECO:0000313" key="2">
    <source>
        <dbReference type="Proteomes" id="UP000254869"/>
    </source>
</evidence>
<reference evidence="1 2" key="1">
    <citation type="submission" date="2018-07" db="EMBL/GenBank/DDBJ databases">
        <title>Genomic Encyclopedia of Type Strains, Phase IV (KMG-IV): sequencing the most valuable type-strain genomes for metagenomic binning, comparative biology and taxonomic classification.</title>
        <authorList>
            <person name="Goeker M."/>
        </authorList>
    </citation>
    <scope>NUCLEOTIDE SEQUENCE [LARGE SCALE GENOMIC DNA]</scope>
    <source>
        <strain evidence="1 2">DSM 44290</strain>
    </source>
</reference>
<name>A0A370IE20_9NOCA</name>
<dbReference type="AlphaFoldDB" id="A0A370IE20"/>
<dbReference type="STRING" id="1210086.GCA_001613105_00357"/>